<protein>
    <submittedName>
        <fullName evidence="2">Uncharacterized protein</fullName>
    </submittedName>
</protein>
<dbReference type="RefSeq" id="WP_062830615.1">
    <property type="nucleotide sequence ID" value="NZ_BCSX01000040.1"/>
</dbReference>
<gene>
    <name evidence="2" type="ORF">RMCB_4577</name>
</gene>
<evidence type="ECO:0000313" key="3">
    <source>
        <dbReference type="Proteomes" id="UP000069620"/>
    </source>
</evidence>
<reference evidence="3" key="2">
    <citation type="submission" date="2016-02" db="EMBL/GenBank/DDBJ databases">
        <title>Draft genome sequence of five rapidly growing Mycobacterium species.</title>
        <authorList>
            <person name="Katahira K."/>
            <person name="Gotou Y."/>
            <person name="Iida K."/>
            <person name="Ogura Y."/>
            <person name="Hayashi T."/>
        </authorList>
    </citation>
    <scope>NUCLEOTIDE SEQUENCE [LARGE SCALE GENOMIC DNA]</scope>
    <source>
        <strain evidence="3">JCM15654</strain>
    </source>
</reference>
<name>A0A100W2N2_9MYCO</name>
<dbReference type="EMBL" id="BCSX01000040">
    <property type="protein sequence ID" value="GAS90481.1"/>
    <property type="molecule type" value="Genomic_DNA"/>
</dbReference>
<dbReference type="AlphaFoldDB" id="A0A100W2N2"/>
<accession>A0A100W2N2</accession>
<keyword evidence="3" id="KW-1185">Reference proteome</keyword>
<feature type="region of interest" description="Disordered" evidence="1">
    <location>
        <begin position="1"/>
        <end position="59"/>
    </location>
</feature>
<sequence>MAGNDSGLDTTPWRASRPNLGSTAPPTADLGTDWQPNASTSAFTAPPASTGAPGWRPTR</sequence>
<reference evidence="3" key="1">
    <citation type="journal article" date="2016" name="Genome Announc.">
        <title>Draft Genome Sequences of Five Rapidly Growing Mycobacterium Species, M. thermoresistibile, M. fortuitum subsp. acetamidolyticum, M. canariasense, M. brisbanense, and M. novocastrense.</title>
        <authorList>
            <person name="Katahira K."/>
            <person name="Ogura Y."/>
            <person name="Gotoh Y."/>
            <person name="Hayashi T."/>
        </authorList>
    </citation>
    <scope>NUCLEOTIDE SEQUENCE [LARGE SCALE GENOMIC DNA]</scope>
    <source>
        <strain evidence="3">JCM15654</strain>
    </source>
</reference>
<proteinExistence type="predicted"/>
<feature type="compositionally biased region" description="Low complexity" evidence="1">
    <location>
        <begin position="38"/>
        <end position="59"/>
    </location>
</feature>
<evidence type="ECO:0000313" key="2">
    <source>
        <dbReference type="EMBL" id="GAS90481.1"/>
    </source>
</evidence>
<organism evidence="2 3">
    <name type="scientific">Mycolicibacterium brisbanense</name>
    <dbReference type="NCBI Taxonomy" id="146020"/>
    <lineage>
        <taxon>Bacteria</taxon>
        <taxon>Bacillati</taxon>
        <taxon>Actinomycetota</taxon>
        <taxon>Actinomycetes</taxon>
        <taxon>Mycobacteriales</taxon>
        <taxon>Mycobacteriaceae</taxon>
        <taxon>Mycolicibacterium</taxon>
    </lineage>
</organism>
<evidence type="ECO:0000256" key="1">
    <source>
        <dbReference type="SAM" id="MobiDB-lite"/>
    </source>
</evidence>
<comment type="caution">
    <text evidence="2">The sequence shown here is derived from an EMBL/GenBank/DDBJ whole genome shotgun (WGS) entry which is preliminary data.</text>
</comment>
<dbReference type="Proteomes" id="UP000069620">
    <property type="component" value="Unassembled WGS sequence"/>
</dbReference>
<dbReference type="STRING" id="146020.RMCB_4577"/>